<keyword evidence="3" id="KW-1185">Reference proteome</keyword>
<sequence>MTLAETIRRAQTKVPVDLEGICREFGIRLHEAWLDTDISGELVSIPETGSYQINVNASHSTARKRFTIAHELGHFFLHRHLIGRGIDDDRVYRSTSAGRYHNTAIGPREETEANRFAASLLMPQSHIVQLQRDGVLTPEALAAKLLVSPAAMRIRLGLPVDGSRDDQFVPSGIPGDIGSVVH</sequence>
<dbReference type="EMBL" id="CP041690">
    <property type="protein sequence ID" value="QEE21342.1"/>
    <property type="molecule type" value="Genomic_DNA"/>
</dbReference>
<name>A0A5B9DQL1_9HYPH</name>
<dbReference type="AlphaFoldDB" id="A0A5B9DQL1"/>
<dbReference type="Gene3D" id="1.10.10.2910">
    <property type="match status" value="1"/>
</dbReference>
<dbReference type="Proteomes" id="UP000321062">
    <property type="component" value="Chromosome"/>
</dbReference>
<gene>
    <name evidence="2" type="ORF">FNA67_14605</name>
</gene>
<dbReference type="RefSeq" id="WP_147656541.1">
    <property type="nucleotide sequence ID" value="NZ_BMFM01000001.1"/>
</dbReference>
<organism evidence="2 3">
    <name type="scientific">Paradevosia tibetensis</name>
    <dbReference type="NCBI Taxonomy" id="1447062"/>
    <lineage>
        <taxon>Bacteria</taxon>
        <taxon>Pseudomonadati</taxon>
        <taxon>Pseudomonadota</taxon>
        <taxon>Alphaproteobacteria</taxon>
        <taxon>Hyphomicrobiales</taxon>
        <taxon>Devosiaceae</taxon>
        <taxon>Paradevosia</taxon>
    </lineage>
</organism>
<dbReference type="InterPro" id="IPR052345">
    <property type="entry name" value="Rad_response_metalloprotease"/>
</dbReference>
<evidence type="ECO:0000259" key="1">
    <source>
        <dbReference type="Pfam" id="PF06114"/>
    </source>
</evidence>
<dbReference type="OrthoDB" id="9794834at2"/>
<dbReference type="Pfam" id="PF06114">
    <property type="entry name" value="Peptidase_M78"/>
    <property type="match status" value="1"/>
</dbReference>
<dbReference type="PANTHER" id="PTHR43236:SF1">
    <property type="entry name" value="BLL7220 PROTEIN"/>
    <property type="match status" value="1"/>
</dbReference>
<dbReference type="InterPro" id="IPR010359">
    <property type="entry name" value="IrrE_HExxH"/>
</dbReference>
<reference evidence="2 3" key="1">
    <citation type="journal article" date="2015" name="Int. J. Syst. Evol. Microbiol.">
        <title>Youhaiella tibetensis gen. nov., sp. nov., isolated from subsurface sediment.</title>
        <authorList>
            <person name="Wang Y.X."/>
            <person name="Huang F.Q."/>
            <person name="Nogi Y."/>
            <person name="Pang S.J."/>
            <person name="Wang P.K."/>
            <person name="Lv J."/>
        </authorList>
    </citation>
    <scope>NUCLEOTIDE SEQUENCE [LARGE SCALE GENOMIC DNA]</scope>
    <source>
        <strain evidence="3">fig4</strain>
    </source>
</reference>
<dbReference type="KEGG" id="yti:FNA67_14605"/>
<proteinExistence type="predicted"/>
<dbReference type="PANTHER" id="PTHR43236">
    <property type="entry name" value="ANTITOXIN HIGA1"/>
    <property type="match status" value="1"/>
</dbReference>
<evidence type="ECO:0000313" key="2">
    <source>
        <dbReference type="EMBL" id="QEE21342.1"/>
    </source>
</evidence>
<evidence type="ECO:0000313" key="3">
    <source>
        <dbReference type="Proteomes" id="UP000321062"/>
    </source>
</evidence>
<accession>A0A5B9DQL1</accession>
<protein>
    <submittedName>
        <fullName evidence="2">ImmA/IrrE family metallo-endopeptidase</fullName>
    </submittedName>
</protein>
<feature type="domain" description="IrrE N-terminal-like" evidence="1">
    <location>
        <begin position="22"/>
        <end position="156"/>
    </location>
</feature>